<dbReference type="Pfam" id="PF06707">
    <property type="entry name" value="DUF1194"/>
    <property type="match status" value="1"/>
</dbReference>
<keyword evidence="2" id="KW-1185">Reference proteome</keyword>
<dbReference type="InterPro" id="IPR036465">
    <property type="entry name" value="vWFA_dom_sf"/>
</dbReference>
<gene>
    <name evidence="1" type="ORF">EOI86_18235</name>
</gene>
<accession>A0A437QLD8</accession>
<dbReference type="AlphaFoldDB" id="A0A437QLD8"/>
<dbReference type="Gene3D" id="3.40.50.410">
    <property type="entry name" value="von Willebrand factor, type A domain"/>
    <property type="match status" value="1"/>
</dbReference>
<sequence length="241" mass="25622">MLTVGMTPPGPANAQEKVDLELVIAADGSGSIDDEELALQRRGYANAVTDPTLLSLMTGGLYGKTAILYVEWGAADSVHTIVDWTIIANKEDAEGFAQRLQTAPRKAFGYNAISAAIDYAVLQFEVNGIEGLRRIIDVSGDGPNMNARPVTMARDEAVAQGITINALVVKTRGGGYRGPGGMPLDEHYRQHVIGGIGAFVRIADKDTSFAEAVRNKMLLEVARGVPQTAAGPADENRTIID</sequence>
<comment type="caution">
    <text evidence="1">The sequence shown here is derived from an EMBL/GenBank/DDBJ whole genome shotgun (WGS) entry which is preliminary data.</text>
</comment>
<dbReference type="Proteomes" id="UP000287447">
    <property type="component" value="Unassembled WGS sequence"/>
</dbReference>
<dbReference type="OrthoDB" id="9792179at2"/>
<protein>
    <submittedName>
        <fullName evidence="1">DUF1194 domain-containing protein</fullName>
    </submittedName>
</protein>
<name>A0A437QLD8_9PROT</name>
<dbReference type="InterPro" id="IPR010607">
    <property type="entry name" value="DUF1194"/>
</dbReference>
<evidence type="ECO:0000313" key="2">
    <source>
        <dbReference type="Proteomes" id="UP000287447"/>
    </source>
</evidence>
<dbReference type="SUPFAM" id="SSF53300">
    <property type="entry name" value="vWA-like"/>
    <property type="match status" value="1"/>
</dbReference>
<organism evidence="1 2">
    <name type="scientific">Hwanghaeella grinnelliae</name>
    <dbReference type="NCBI Taxonomy" id="2500179"/>
    <lineage>
        <taxon>Bacteria</taxon>
        <taxon>Pseudomonadati</taxon>
        <taxon>Pseudomonadota</taxon>
        <taxon>Alphaproteobacteria</taxon>
        <taxon>Rhodospirillales</taxon>
        <taxon>Rhodospirillaceae</taxon>
        <taxon>Hwanghaeella</taxon>
    </lineage>
</organism>
<dbReference type="EMBL" id="SADE01000003">
    <property type="protein sequence ID" value="RVU35269.1"/>
    <property type="molecule type" value="Genomic_DNA"/>
</dbReference>
<evidence type="ECO:0000313" key="1">
    <source>
        <dbReference type="EMBL" id="RVU35269.1"/>
    </source>
</evidence>
<reference evidence="2" key="1">
    <citation type="submission" date="2019-01" db="EMBL/GenBank/DDBJ databases">
        <title>Gri0909 isolated from a small marine red alga.</title>
        <authorList>
            <person name="Kim J."/>
            <person name="Jeong S.E."/>
            <person name="Jeon C.O."/>
        </authorList>
    </citation>
    <scope>NUCLEOTIDE SEQUENCE [LARGE SCALE GENOMIC DNA]</scope>
    <source>
        <strain evidence="2">Gri0909</strain>
    </source>
</reference>
<proteinExistence type="predicted"/>